<evidence type="ECO:0000313" key="2">
    <source>
        <dbReference type="EMBL" id="KAB7727524.1"/>
    </source>
</evidence>
<feature type="transmembrane region" description="Helical" evidence="1">
    <location>
        <begin position="117"/>
        <end position="137"/>
    </location>
</feature>
<dbReference type="AlphaFoldDB" id="A0A7J5TU41"/>
<comment type="caution">
    <text evidence="2">The sequence shown here is derived from an EMBL/GenBank/DDBJ whole genome shotgun (WGS) entry which is preliminary data.</text>
</comment>
<organism evidence="2 3">
    <name type="scientific">Rudanella paleaurantiibacter</name>
    <dbReference type="NCBI Taxonomy" id="2614655"/>
    <lineage>
        <taxon>Bacteria</taxon>
        <taxon>Pseudomonadati</taxon>
        <taxon>Bacteroidota</taxon>
        <taxon>Cytophagia</taxon>
        <taxon>Cytophagales</taxon>
        <taxon>Cytophagaceae</taxon>
        <taxon>Rudanella</taxon>
    </lineage>
</organism>
<keyword evidence="1" id="KW-1133">Transmembrane helix</keyword>
<dbReference type="EMBL" id="WELI01000010">
    <property type="protein sequence ID" value="KAB7727524.1"/>
    <property type="molecule type" value="Genomic_DNA"/>
</dbReference>
<reference evidence="2 3" key="1">
    <citation type="submission" date="2019-10" db="EMBL/GenBank/DDBJ databases">
        <title>Rudanella paleaurantiibacter sp. nov., isolated from sludge.</title>
        <authorList>
            <person name="Xu S.Q."/>
        </authorList>
    </citation>
    <scope>NUCLEOTIDE SEQUENCE [LARGE SCALE GENOMIC DNA]</scope>
    <source>
        <strain evidence="2 3">HX-22-17</strain>
    </source>
</reference>
<feature type="transmembrane region" description="Helical" evidence="1">
    <location>
        <begin position="72"/>
        <end position="97"/>
    </location>
</feature>
<accession>A0A7J5TU41</accession>
<evidence type="ECO:0000256" key="1">
    <source>
        <dbReference type="SAM" id="Phobius"/>
    </source>
</evidence>
<dbReference type="RefSeq" id="WP_152126160.1">
    <property type="nucleotide sequence ID" value="NZ_WELI01000010.1"/>
</dbReference>
<protein>
    <submittedName>
        <fullName evidence="2">Uncharacterized protein</fullName>
    </submittedName>
</protein>
<keyword evidence="1" id="KW-0812">Transmembrane</keyword>
<feature type="transmembrane region" description="Helical" evidence="1">
    <location>
        <begin position="149"/>
        <end position="166"/>
    </location>
</feature>
<evidence type="ECO:0000313" key="3">
    <source>
        <dbReference type="Proteomes" id="UP000488299"/>
    </source>
</evidence>
<feature type="transmembrane region" description="Helical" evidence="1">
    <location>
        <begin position="40"/>
        <end position="60"/>
    </location>
</feature>
<feature type="transmembrane region" description="Helical" evidence="1">
    <location>
        <begin position="12"/>
        <end position="28"/>
    </location>
</feature>
<proteinExistence type="predicted"/>
<sequence length="180" mass="20550">MNTILRLKTWPLFILTMAPMILLKAIPFDDSYIDATVSQIGSAWVTLVRVIWFWAIVNFLTKTSHLPRQTEFSLFMLALFIQILTVAEPVLRLQLFYVAPHLLTNIPVELFDTYGTIIYLVALLYSIYFVANGLSYAESVSQPSNSDRVANFLLLLFFPLCIIGLQERLNLWPKKFGANG</sequence>
<keyword evidence="3" id="KW-1185">Reference proteome</keyword>
<dbReference type="Proteomes" id="UP000488299">
    <property type="component" value="Unassembled WGS sequence"/>
</dbReference>
<keyword evidence="1" id="KW-0472">Membrane</keyword>
<name>A0A7J5TU41_9BACT</name>
<gene>
    <name evidence="2" type="ORF">F5984_20850</name>
</gene>